<evidence type="ECO:0000313" key="3">
    <source>
        <dbReference type="EMBL" id="TDO50018.1"/>
    </source>
</evidence>
<evidence type="ECO:0000313" key="4">
    <source>
        <dbReference type="Proteomes" id="UP000295388"/>
    </source>
</evidence>
<dbReference type="GO" id="GO:0000270">
    <property type="term" value="P:peptidoglycan metabolic process"/>
    <property type="evidence" value="ECO:0007669"/>
    <property type="project" value="TreeGrafter"/>
</dbReference>
<dbReference type="GO" id="GO:0006508">
    <property type="term" value="P:proteolysis"/>
    <property type="evidence" value="ECO:0007669"/>
    <property type="project" value="InterPro"/>
</dbReference>
<dbReference type="InterPro" id="IPR000667">
    <property type="entry name" value="Peptidase_S13"/>
</dbReference>
<dbReference type="PANTHER" id="PTHR30023:SF0">
    <property type="entry name" value="PENICILLIN-SENSITIVE CARBOXYPEPTIDASE A"/>
    <property type="match status" value="1"/>
</dbReference>
<dbReference type="EMBL" id="SNWQ01000005">
    <property type="protein sequence ID" value="TDO50018.1"/>
    <property type="molecule type" value="Genomic_DNA"/>
</dbReference>
<sequence>MSRRGVVAVAAAVAASAGLVSQPVGTAQVGVGQVGAAQVGAGQVGGGQVGVQAIGLPQQLDTLLSDSRFQGSQVALVVRDATTGETVYDRNGGTRMLPASNTKLFSSTAAMHTLGPDYRFHTDVLATAPVRDGKLRGDLYLKGYGDPTALESDYVDLAKQVAQSGVKRIDGDLVADDTYFDHVRLGDSWAWDDEPFYYSAQISALTLAPNADYDSGTAIVESLPGSAIGKPVKLTLVPANGVLKLVNTATTGAAGSANTLSIERDHGTNLVRVTGSIPVDDTTAGVEWVTVWEPEVYAADVFRRALAAQGVLVYGRIKIGATPVDQARQLARDESMTVGELMTPFLKLSNNMHAETLVKAMGAVAAANGSWSAGLAVATQYAQSVGVDTSTIRLSDGSGLSRKVNVTADSITDLLLAAQKEPWFQQWYDALPIAGNPDRFVGGTLRNRMRNTPAADNLHGKTGSLTGVTSLSGYVTDRDGRKLVFAMMSNNYLVSPRSVEDAVGVTLASWTSQAPVAAIAPDTTRSVQVADECGEWDKAC</sequence>
<dbReference type="AlphaFoldDB" id="A0A4V3CAD1"/>
<reference evidence="3 4" key="1">
    <citation type="submission" date="2019-03" db="EMBL/GenBank/DDBJ databases">
        <title>Genomic Encyclopedia of Type Strains, Phase III (KMG-III): the genomes of soil and plant-associated and newly described type strains.</title>
        <authorList>
            <person name="Whitman W."/>
        </authorList>
    </citation>
    <scope>NUCLEOTIDE SEQUENCE [LARGE SCALE GENOMIC DNA]</scope>
    <source>
        <strain evidence="3 4">VKM Ac-2527</strain>
    </source>
</reference>
<dbReference type="Gene3D" id="3.40.710.10">
    <property type="entry name" value="DD-peptidase/beta-lactamase superfamily"/>
    <property type="match status" value="2"/>
</dbReference>
<keyword evidence="3" id="KW-0645">Protease</keyword>
<keyword evidence="4" id="KW-1185">Reference proteome</keyword>
<dbReference type="PANTHER" id="PTHR30023">
    <property type="entry name" value="D-ALANYL-D-ALANINE CARBOXYPEPTIDASE"/>
    <property type="match status" value="1"/>
</dbReference>
<name>A0A4V3CAD1_9ACTN</name>
<proteinExistence type="inferred from homology"/>
<dbReference type="Proteomes" id="UP000295388">
    <property type="component" value="Unassembled WGS sequence"/>
</dbReference>
<keyword evidence="2" id="KW-0378">Hydrolase</keyword>
<dbReference type="PRINTS" id="PR00922">
    <property type="entry name" value="DADACBPTASE3"/>
</dbReference>
<comment type="similarity">
    <text evidence="1">Belongs to the peptidase S13 family.</text>
</comment>
<dbReference type="Gene3D" id="3.50.80.20">
    <property type="entry name" value="D-Ala-D-Ala carboxypeptidase C, peptidase S13"/>
    <property type="match status" value="1"/>
</dbReference>
<accession>A0A4V3CAD1</accession>
<comment type="caution">
    <text evidence="3">The sequence shown here is derived from an EMBL/GenBank/DDBJ whole genome shotgun (WGS) entry which is preliminary data.</text>
</comment>
<protein>
    <submittedName>
        <fullName evidence="3">D-alanyl-D-alanine carboxypeptidase/D-alanyl-D-alanine-endopeptidase (Penicillin-binding protein 4)</fullName>
    </submittedName>
</protein>
<evidence type="ECO:0000256" key="2">
    <source>
        <dbReference type="ARBA" id="ARBA00022801"/>
    </source>
</evidence>
<evidence type="ECO:0000256" key="1">
    <source>
        <dbReference type="ARBA" id="ARBA00006096"/>
    </source>
</evidence>
<dbReference type="NCBIfam" id="TIGR00666">
    <property type="entry name" value="PBP4"/>
    <property type="match status" value="1"/>
</dbReference>
<organism evidence="3 4">
    <name type="scientific">Kribbella caucasensis</name>
    <dbReference type="NCBI Taxonomy" id="2512215"/>
    <lineage>
        <taxon>Bacteria</taxon>
        <taxon>Bacillati</taxon>
        <taxon>Actinomycetota</taxon>
        <taxon>Actinomycetes</taxon>
        <taxon>Propionibacteriales</taxon>
        <taxon>Kribbellaceae</taxon>
        <taxon>Kribbella</taxon>
    </lineage>
</organism>
<dbReference type="SUPFAM" id="SSF56601">
    <property type="entry name" value="beta-lactamase/transpeptidase-like"/>
    <property type="match status" value="1"/>
</dbReference>
<dbReference type="GO" id="GO:0004185">
    <property type="term" value="F:serine-type carboxypeptidase activity"/>
    <property type="evidence" value="ECO:0007669"/>
    <property type="project" value="InterPro"/>
</dbReference>
<keyword evidence="3" id="KW-0121">Carboxypeptidase</keyword>
<dbReference type="InterPro" id="IPR012338">
    <property type="entry name" value="Beta-lactam/transpept-like"/>
</dbReference>
<gene>
    <name evidence="3" type="ORF">EV643_105248</name>
</gene>
<dbReference type="Pfam" id="PF02113">
    <property type="entry name" value="Peptidase_S13"/>
    <property type="match status" value="1"/>
</dbReference>